<proteinExistence type="predicted"/>
<dbReference type="PANTHER" id="PTHR11799">
    <property type="entry name" value="PARAOXONASE"/>
    <property type="match status" value="1"/>
</dbReference>
<evidence type="ECO:0000259" key="2">
    <source>
        <dbReference type="Pfam" id="PF08450"/>
    </source>
</evidence>
<dbReference type="InterPro" id="IPR013658">
    <property type="entry name" value="SGL"/>
</dbReference>
<dbReference type="EMBL" id="BMYM01000002">
    <property type="protein sequence ID" value="GHD36613.1"/>
    <property type="molecule type" value="Genomic_DNA"/>
</dbReference>
<feature type="signal peptide" evidence="1">
    <location>
        <begin position="1"/>
        <end position="31"/>
    </location>
</feature>
<dbReference type="PANTHER" id="PTHR11799:SF12">
    <property type="entry name" value="PARAOXONASE-RELATED"/>
    <property type="match status" value="1"/>
</dbReference>
<dbReference type="SUPFAM" id="SSF63829">
    <property type="entry name" value="Calcium-dependent phosphotriesterase"/>
    <property type="match status" value="1"/>
</dbReference>
<reference evidence="3" key="2">
    <citation type="submission" date="2020-09" db="EMBL/GenBank/DDBJ databases">
        <authorList>
            <person name="Sun Q."/>
            <person name="Kim S."/>
        </authorList>
    </citation>
    <scope>NUCLEOTIDE SEQUENCE</scope>
    <source>
        <strain evidence="3">KCTC 23430</strain>
    </source>
</reference>
<comment type="caution">
    <text evidence="3">The sequence shown here is derived from an EMBL/GenBank/DDBJ whole genome shotgun (WGS) entry which is preliminary data.</text>
</comment>
<gene>
    <name evidence="3" type="ORF">GCM10007053_25220</name>
</gene>
<protein>
    <recommendedName>
        <fullName evidence="2">SMP-30/Gluconolactonase/LRE-like region domain-containing protein</fullName>
    </recommendedName>
</protein>
<keyword evidence="4" id="KW-1185">Reference proteome</keyword>
<reference evidence="3" key="1">
    <citation type="journal article" date="2014" name="Int. J. Syst. Evol. Microbiol.">
        <title>Complete genome sequence of Corynebacterium casei LMG S-19264T (=DSM 44701T), isolated from a smear-ripened cheese.</title>
        <authorList>
            <consortium name="US DOE Joint Genome Institute (JGI-PGF)"/>
            <person name="Walter F."/>
            <person name="Albersmeier A."/>
            <person name="Kalinowski J."/>
            <person name="Ruckert C."/>
        </authorList>
    </citation>
    <scope>NUCLEOTIDE SEQUENCE</scope>
    <source>
        <strain evidence="3">KCTC 23430</strain>
    </source>
</reference>
<sequence>MRQTWKVMIRSQLALAFVLAIMNTSMGYAQADCEPVDGVVPICGLVGPEDLERTPDNRYIVISSMGSPGGLLVLDPQTDALTRIYGEGVGENSPEPGWGDPACTAAPDWVLSHGIDVRVRADGRWQVLVVNHQQRESVEFFELLPGDPAPTAVWRGCVSGPDNANFNDTVALADGGFLVTHMADQGLLPWQLLRAVLGFDTGFLYRWSPETGFAQVPNTQARFPNGVSLAPDGQSFYLNDYFGNTVRRHNLETGELLAQAEVMQTDNGAWTEGGKLLVASHPVSVLDLVVSLGHGFETPSLLPFDIVELDPETLASRLLISREGPPMGAGTVALQHGDFLYIGSYLGDRLIKVPLN</sequence>
<name>A0A918XKX0_9GAMM</name>
<dbReference type="RefSeq" id="WP_189478135.1">
    <property type="nucleotide sequence ID" value="NZ_BMYM01000002.1"/>
</dbReference>
<dbReference type="InterPro" id="IPR051288">
    <property type="entry name" value="Serum_paraoxonase/arylesterase"/>
</dbReference>
<evidence type="ECO:0000313" key="3">
    <source>
        <dbReference type="EMBL" id="GHD36613.1"/>
    </source>
</evidence>
<organism evidence="3 4">
    <name type="scientific">Parahalioglobus pacificus</name>
    <dbReference type="NCBI Taxonomy" id="930806"/>
    <lineage>
        <taxon>Bacteria</taxon>
        <taxon>Pseudomonadati</taxon>
        <taxon>Pseudomonadota</taxon>
        <taxon>Gammaproteobacteria</taxon>
        <taxon>Cellvibrionales</taxon>
        <taxon>Halieaceae</taxon>
        <taxon>Parahalioglobus</taxon>
    </lineage>
</organism>
<feature type="chain" id="PRO_5038033736" description="SMP-30/Gluconolactonase/LRE-like region domain-containing protein" evidence="1">
    <location>
        <begin position="32"/>
        <end position="356"/>
    </location>
</feature>
<evidence type="ECO:0000313" key="4">
    <source>
        <dbReference type="Proteomes" id="UP000644693"/>
    </source>
</evidence>
<keyword evidence="1" id="KW-0732">Signal</keyword>
<dbReference type="Pfam" id="PF08450">
    <property type="entry name" value="SGL"/>
    <property type="match status" value="1"/>
</dbReference>
<accession>A0A918XKX0</accession>
<dbReference type="Gene3D" id="2.120.10.30">
    <property type="entry name" value="TolB, C-terminal domain"/>
    <property type="match status" value="1"/>
</dbReference>
<dbReference type="InterPro" id="IPR011042">
    <property type="entry name" value="6-blade_b-propeller_TolB-like"/>
</dbReference>
<feature type="domain" description="SMP-30/Gluconolactonase/LRE-like region" evidence="2">
    <location>
        <begin position="162"/>
        <end position="267"/>
    </location>
</feature>
<dbReference type="Proteomes" id="UP000644693">
    <property type="component" value="Unassembled WGS sequence"/>
</dbReference>
<dbReference type="AlphaFoldDB" id="A0A918XKX0"/>
<evidence type="ECO:0000256" key="1">
    <source>
        <dbReference type="SAM" id="SignalP"/>
    </source>
</evidence>